<protein>
    <submittedName>
        <fullName evidence="3">S-adenosyl-L-methionine-dependent methyltransferase</fullName>
    </submittedName>
</protein>
<dbReference type="GO" id="GO:0008168">
    <property type="term" value="F:methyltransferase activity"/>
    <property type="evidence" value="ECO:0007669"/>
    <property type="project" value="UniProtKB-KW"/>
</dbReference>
<evidence type="ECO:0000313" key="4">
    <source>
        <dbReference type="Proteomes" id="UP000813444"/>
    </source>
</evidence>
<reference evidence="3" key="1">
    <citation type="journal article" date="2021" name="Nat. Commun.">
        <title>Genetic determinants of endophytism in the Arabidopsis root mycobiome.</title>
        <authorList>
            <person name="Mesny F."/>
            <person name="Miyauchi S."/>
            <person name="Thiergart T."/>
            <person name="Pickel B."/>
            <person name="Atanasova L."/>
            <person name="Karlsson M."/>
            <person name="Huettel B."/>
            <person name="Barry K.W."/>
            <person name="Haridas S."/>
            <person name="Chen C."/>
            <person name="Bauer D."/>
            <person name="Andreopoulos W."/>
            <person name="Pangilinan J."/>
            <person name="LaButti K."/>
            <person name="Riley R."/>
            <person name="Lipzen A."/>
            <person name="Clum A."/>
            <person name="Drula E."/>
            <person name="Henrissat B."/>
            <person name="Kohler A."/>
            <person name="Grigoriev I.V."/>
            <person name="Martin F.M."/>
            <person name="Hacquard S."/>
        </authorList>
    </citation>
    <scope>NUCLEOTIDE SEQUENCE</scope>
    <source>
        <strain evidence="3">MPI-CAGE-CH-0235</strain>
    </source>
</reference>
<comment type="similarity">
    <text evidence="1">Belongs to the methyltransferase superfamily. LaeA methyltransferase family.</text>
</comment>
<organism evidence="3 4">
    <name type="scientific">Stachybotrys elegans</name>
    <dbReference type="NCBI Taxonomy" id="80388"/>
    <lineage>
        <taxon>Eukaryota</taxon>
        <taxon>Fungi</taxon>
        <taxon>Dikarya</taxon>
        <taxon>Ascomycota</taxon>
        <taxon>Pezizomycotina</taxon>
        <taxon>Sordariomycetes</taxon>
        <taxon>Hypocreomycetidae</taxon>
        <taxon>Hypocreales</taxon>
        <taxon>Stachybotryaceae</taxon>
        <taxon>Stachybotrys</taxon>
    </lineage>
</organism>
<name>A0A8K0SP40_9HYPO</name>
<feature type="compositionally biased region" description="Acidic residues" evidence="2">
    <location>
        <begin position="85"/>
        <end position="96"/>
    </location>
</feature>
<feature type="compositionally biased region" description="Basic residues" evidence="2">
    <location>
        <begin position="1"/>
        <end position="17"/>
    </location>
</feature>
<sequence length="468" mass="52873">MAKKRRSKHRSGARQKNHQSQTAAAMCSDGQYPQSSRQSSDGTLSEHATASDSALTAMTSLASTDDESTTRRPRTDIPDLNPEIEYIDDDEDDDDRETVSIHPASRYPRVPSPHMSEMPYSTEYLGHGGGHSDVAASTRSLWEQDLDYREIHGRRYCRDYFMPNDEMEQLRLALQHQVFLHVLDGELTTVQLDKPTHILDVGTGTGEWAIRLAELYPRCEVVGTDIAAIAETSSVPMNVFFEIEDAEDWDRMPDCYDLIHLRSMEGAFRDWTFIYDNAFYSLKPGGWIEVQDFDTAEGMDKFREHLPPDSPLHSLMEDLDQAAIKAGRKRGTTHMDPRVLMDSGFVDVRVTEYVVPISVAEKTAGKFWLISCLDSLESNCLRWLTEHMEWDPDTCKEACENAAREMAQIAKHPEKSKGLIVKVRIVVARKPLDAPKASAPPYFRDSRSCSATPSPREDAPDPMQLEDP</sequence>
<gene>
    <name evidence="3" type="ORF">B0I35DRAFT_271407</name>
</gene>
<keyword evidence="3" id="KW-0489">Methyltransferase</keyword>
<keyword evidence="3" id="KW-0808">Transferase</keyword>
<dbReference type="Gene3D" id="3.40.50.150">
    <property type="entry name" value="Vaccinia Virus protein VP39"/>
    <property type="match status" value="1"/>
</dbReference>
<evidence type="ECO:0000256" key="1">
    <source>
        <dbReference type="ARBA" id="ARBA00038158"/>
    </source>
</evidence>
<dbReference type="EMBL" id="JAGPNK010000009">
    <property type="protein sequence ID" value="KAH7313363.1"/>
    <property type="molecule type" value="Genomic_DNA"/>
</dbReference>
<dbReference type="AlphaFoldDB" id="A0A8K0SP40"/>
<dbReference type="OrthoDB" id="2013972at2759"/>
<comment type="caution">
    <text evidence="3">The sequence shown here is derived from an EMBL/GenBank/DDBJ whole genome shotgun (WGS) entry which is preliminary data.</text>
</comment>
<keyword evidence="4" id="KW-1185">Reference proteome</keyword>
<dbReference type="Pfam" id="PF13489">
    <property type="entry name" value="Methyltransf_23"/>
    <property type="match status" value="1"/>
</dbReference>
<feature type="region of interest" description="Disordered" evidence="2">
    <location>
        <begin position="1"/>
        <end position="114"/>
    </location>
</feature>
<evidence type="ECO:0000313" key="3">
    <source>
        <dbReference type="EMBL" id="KAH7313363.1"/>
    </source>
</evidence>
<accession>A0A8K0SP40</accession>
<dbReference type="InterPro" id="IPR029063">
    <property type="entry name" value="SAM-dependent_MTases_sf"/>
</dbReference>
<dbReference type="PANTHER" id="PTHR43591:SF105">
    <property type="entry name" value="METHYLTRANSFERASE DOMAIN-CONTAINING PROTEIN-RELATED"/>
    <property type="match status" value="1"/>
</dbReference>
<evidence type="ECO:0000256" key="2">
    <source>
        <dbReference type="SAM" id="MobiDB-lite"/>
    </source>
</evidence>
<dbReference type="GO" id="GO:0032259">
    <property type="term" value="P:methylation"/>
    <property type="evidence" value="ECO:0007669"/>
    <property type="project" value="UniProtKB-KW"/>
</dbReference>
<proteinExistence type="inferred from homology"/>
<feature type="compositionally biased region" description="Basic and acidic residues" evidence="2">
    <location>
        <begin position="68"/>
        <end position="77"/>
    </location>
</feature>
<dbReference type="CDD" id="cd02440">
    <property type="entry name" value="AdoMet_MTases"/>
    <property type="match status" value="1"/>
</dbReference>
<feature type="compositionally biased region" description="Polar residues" evidence="2">
    <location>
        <begin position="31"/>
        <end position="63"/>
    </location>
</feature>
<feature type="region of interest" description="Disordered" evidence="2">
    <location>
        <begin position="434"/>
        <end position="468"/>
    </location>
</feature>
<dbReference type="Proteomes" id="UP000813444">
    <property type="component" value="Unassembled WGS sequence"/>
</dbReference>
<dbReference type="SUPFAM" id="SSF53335">
    <property type="entry name" value="S-adenosyl-L-methionine-dependent methyltransferases"/>
    <property type="match status" value="1"/>
</dbReference>
<dbReference type="PANTHER" id="PTHR43591">
    <property type="entry name" value="METHYLTRANSFERASE"/>
    <property type="match status" value="1"/>
</dbReference>